<proteinExistence type="predicted"/>
<feature type="compositionally biased region" description="Low complexity" evidence="1">
    <location>
        <begin position="166"/>
        <end position="175"/>
    </location>
</feature>
<sequence>MSSGKNSDERNPFAPPPQDAPDQPWRPRLPQGRSGGTSEGAPEDGEQPTGQGRPSRPPVPPPHPWSPNWQGGGGPGWPDRPQAPQQPRFDPTDPRHRRSRYALMSGMASLFCGLDAFLPLALLFGSLALYWGVSALRTGGQESASSSVAADAPSAALPGARGAGSAPEPTATDPRTAPPAGWPYTQRSRPQVPAALGGLITGGVAVALVLGSFALQVVYRPYYTCVNDALTSVGTQSCSNLAPHWLVTMNDPQN</sequence>
<protein>
    <recommendedName>
        <fullName evidence="5">Integral membrane protein</fullName>
    </recommendedName>
</protein>
<dbReference type="RefSeq" id="WP_184937377.1">
    <property type="nucleotide sequence ID" value="NZ_JACHJV010000001.1"/>
</dbReference>
<feature type="transmembrane region" description="Helical" evidence="2">
    <location>
        <begin position="192"/>
        <end position="215"/>
    </location>
</feature>
<evidence type="ECO:0008006" key="5">
    <source>
        <dbReference type="Google" id="ProtNLM"/>
    </source>
</evidence>
<gene>
    <name evidence="3" type="ORF">FHR34_004285</name>
</gene>
<reference evidence="3 4" key="1">
    <citation type="submission" date="2020-08" db="EMBL/GenBank/DDBJ databases">
        <title>Sequencing the genomes of 1000 actinobacteria strains.</title>
        <authorList>
            <person name="Klenk H.-P."/>
        </authorList>
    </citation>
    <scope>NUCLEOTIDE SEQUENCE [LARGE SCALE GENOMIC DNA]</scope>
    <source>
        <strain evidence="3 4">DSM 41654</strain>
    </source>
</reference>
<evidence type="ECO:0000313" key="3">
    <source>
        <dbReference type="EMBL" id="MBB4925292.1"/>
    </source>
</evidence>
<feature type="region of interest" description="Disordered" evidence="1">
    <location>
        <begin position="1"/>
        <end position="96"/>
    </location>
</feature>
<feature type="transmembrane region" description="Helical" evidence="2">
    <location>
        <begin position="107"/>
        <end position="131"/>
    </location>
</feature>
<dbReference type="EMBL" id="JACHJV010000001">
    <property type="protein sequence ID" value="MBB4925292.1"/>
    <property type="molecule type" value="Genomic_DNA"/>
</dbReference>
<feature type="compositionally biased region" description="Pro residues" evidence="1">
    <location>
        <begin position="55"/>
        <end position="65"/>
    </location>
</feature>
<keyword evidence="2" id="KW-1133">Transmembrane helix</keyword>
<accession>A0A7W7R4J0</accession>
<name>A0A7W7R4J0_KITKI</name>
<dbReference type="AlphaFoldDB" id="A0A7W7R4J0"/>
<feature type="compositionally biased region" description="Low complexity" evidence="1">
    <location>
        <begin position="147"/>
        <end position="156"/>
    </location>
</feature>
<dbReference type="Proteomes" id="UP000540506">
    <property type="component" value="Unassembled WGS sequence"/>
</dbReference>
<evidence type="ECO:0000256" key="2">
    <source>
        <dbReference type="SAM" id="Phobius"/>
    </source>
</evidence>
<evidence type="ECO:0000313" key="4">
    <source>
        <dbReference type="Proteomes" id="UP000540506"/>
    </source>
</evidence>
<comment type="caution">
    <text evidence="3">The sequence shown here is derived from an EMBL/GenBank/DDBJ whole genome shotgun (WGS) entry which is preliminary data.</text>
</comment>
<keyword evidence="2" id="KW-0812">Transmembrane</keyword>
<keyword evidence="2" id="KW-0472">Membrane</keyword>
<feature type="region of interest" description="Disordered" evidence="1">
    <location>
        <begin position="147"/>
        <end position="186"/>
    </location>
</feature>
<feature type="compositionally biased region" description="Basic and acidic residues" evidence="1">
    <location>
        <begin position="1"/>
        <end position="11"/>
    </location>
</feature>
<organism evidence="3 4">
    <name type="scientific">Kitasatospora kifunensis</name>
    <name type="common">Streptomyces kifunensis</name>
    <dbReference type="NCBI Taxonomy" id="58351"/>
    <lineage>
        <taxon>Bacteria</taxon>
        <taxon>Bacillati</taxon>
        <taxon>Actinomycetota</taxon>
        <taxon>Actinomycetes</taxon>
        <taxon>Kitasatosporales</taxon>
        <taxon>Streptomycetaceae</taxon>
        <taxon>Kitasatospora</taxon>
    </lineage>
</organism>
<evidence type="ECO:0000256" key="1">
    <source>
        <dbReference type="SAM" id="MobiDB-lite"/>
    </source>
</evidence>
<keyword evidence="4" id="KW-1185">Reference proteome</keyword>